<dbReference type="InterPro" id="IPR028258">
    <property type="entry name" value="Sec3-PIP2_bind"/>
</dbReference>
<dbReference type="VEuPathDB" id="FungiDB:SJAG_02166"/>
<keyword evidence="5" id="KW-1185">Reference proteome</keyword>
<accession>B6K1Q5</accession>
<proteinExistence type="predicted"/>
<dbReference type="SMART" id="SM01313">
    <property type="entry name" value="Sec3-PIP2_bind"/>
    <property type="match status" value="1"/>
</dbReference>
<evidence type="ECO:0000313" key="5">
    <source>
        <dbReference type="Proteomes" id="UP000001744"/>
    </source>
</evidence>
<feature type="compositionally biased region" description="Basic and acidic residues" evidence="1">
    <location>
        <begin position="410"/>
        <end position="421"/>
    </location>
</feature>
<evidence type="ECO:0000313" key="3">
    <source>
        <dbReference type="EMBL" id="EEB07086.1"/>
    </source>
</evidence>
<evidence type="ECO:0000259" key="2">
    <source>
        <dbReference type="SMART" id="SM01313"/>
    </source>
</evidence>
<dbReference type="OrthoDB" id="5367635at2759"/>
<dbReference type="Pfam" id="PF15277">
    <property type="entry name" value="Sec3-PIP2_bind"/>
    <property type="match status" value="1"/>
</dbReference>
<feature type="domain" description="Exocyst complex component Sec3 PIP2-binding N-terminal" evidence="2">
    <location>
        <begin position="56"/>
        <end position="140"/>
    </location>
</feature>
<feature type="compositionally biased region" description="Low complexity" evidence="1">
    <location>
        <begin position="181"/>
        <end position="191"/>
    </location>
</feature>
<evidence type="ECO:0000313" key="4">
    <source>
        <dbReference type="JaponicusDB" id="SJAG_02166"/>
    </source>
</evidence>
<dbReference type="GeneID" id="7052095"/>
<feature type="compositionally biased region" description="Polar residues" evidence="1">
    <location>
        <begin position="397"/>
        <end position="407"/>
    </location>
</feature>
<feature type="compositionally biased region" description="Polar residues" evidence="1">
    <location>
        <begin position="193"/>
        <end position="204"/>
    </location>
</feature>
<evidence type="ECO:0000256" key="1">
    <source>
        <dbReference type="SAM" id="MobiDB-lite"/>
    </source>
</evidence>
<feature type="compositionally biased region" description="Polar residues" evidence="1">
    <location>
        <begin position="299"/>
        <end position="310"/>
    </location>
</feature>
<dbReference type="EMBL" id="KE651166">
    <property type="protein sequence ID" value="EEB07086.1"/>
    <property type="molecule type" value="Genomic_DNA"/>
</dbReference>
<dbReference type="Proteomes" id="UP000001744">
    <property type="component" value="Unassembled WGS sequence"/>
</dbReference>
<protein>
    <recommendedName>
        <fullName evidence="2">Exocyst complex component Sec3 PIP2-binding N-terminal domain-containing protein</fullName>
    </recommendedName>
</protein>
<dbReference type="PANTHER" id="PTHR16092">
    <property type="entry name" value="SEC3/SYNTAXIN-RELATED"/>
    <property type="match status" value="1"/>
</dbReference>
<dbReference type="STRING" id="402676.B6K1Q5"/>
<dbReference type="JaponicusDB" id="SJAG_02166">
    <property type="gene designation" value="sec3"/>
</dbReference>
<dbReference type="Gene3D" id="2.30.29.90">
    <property type="match status" value="1"/>
</dbReference>
<name>B6K1Q5_SCHJY</name>
<reference evidence="3 5" key="1">
    <citation type="journal article" date="2011" name="Science">
        <title>Comparative functional genomics of the fission yeasts.</title>
        <authorList>
            <person name="Rhind N."/>
            <person name="Chen Z."/>
            <person name="Yassour M."/>
            <person name="Thompson D.A."/>
            <person name="Haas B.J."/>
            <person name="Habib N."/>
            <person name="Wapinski I."/>
            <person name="Roy S."/>
            <person name="Lin M.F."/>
            <person name="Heiman D.I."/>
            <person name="Young S.K."/>
            <person name="Furuya K."/>
            <person name="Guo Y."/>
            <person name="Pidoux A."/>
            <person name="Chen H.M."/>
            <person name="Robbertse B."/>
            <person name="Goldberg J.M."/>
            <person name="Aoki K."/>
            <person name="Bayne E.H."/>
            <person name="Berlin A.M."/>
            <person name="Desjardins C.A."/>
            <person name="Dobbs E."/>
            <person name="Dukaj L."/>
            <person name="Fan L."/>
            <person name="FitzGerald M.G."/>
            <person name="French C."/>
            <person name="Gujja S."/>
            <person name="Hansen K."/>
            <person name="Keifenheim D."/>
            <person name="Levin J.Z."/>
            <person name="Mosher R.A."/>
            <person name="Mueller C.A."/>
            <person name="Pfiffner J."/>
            <person name="Priest M."/>
            <person name="Russ C."/>
            <person name="Smialowska A."/>
            <person name="Swoboda P."/>
            <person name="Sykes S.M."/>
            <person name="Vaughn M."/>
            <person name="Vengrova S."/>
            <person name="Yoder R."/>
            <person name="Zeng Q."/>
            <person name="Allshire R."/>
            <person name="Baulcombe D."/>
            <person name="Birren B.W."/>
            <person name="Brown W."/>
            <person name="Ekwall K."/>
            <person name="Kellis M."/>
            <person name="Leatherwood J."/>
            <person name="Levin H."/>
            <person name="Margalit H."/>
            <person name="Martienssen R."/>
            <person name="Nieduszynski C.A."/>
            <person name="Spatafora J.W."/>
            <person name="Friedman N."/>
            <person name="Dalgaard J.Z."/>
            <person name="Baumann P."/>
            <person name="Niki H."/>
            <person name="Regev A."/>
            <person name="Nusbaum C."/>
        </authorList>
    </citation>
    <scope>NUCLEOTIDE SEQUENCE [LARGE SCALE GENOMIC DNA]</scope>
    <source>
        <strain evidence="5">yFS275 / FY16936</strain>
    </source>
</reference>
<feature type="region of interest" description="Disordered" evidence="1">
    <location>
        <begin position="231"/>
        <end position="490"/>
    </location>
</feature>
<dbReference type="OMA" id="VDWAYRN"/>
<sequence>MQELNAAADGSVKDDIERAIRTPAANKTDKKLGSEKVLAYLAVEEERSASVVGSSTKKKPRYIVFTTDEDTHVLYLHRFKYDKTGMIIVKSWPLFELQSVTVDGELDLSFTINKSHLFHCRNARERNIFVYTIARNYMFYMSKPLKVITPSGKKVEWAYRNVFNLEATLSANAAASASSAAAAPSSKAEQSATEEGSSKVQVSSIEEPAYVPTPKKPSMEYAAVTNLEDEAPLPIAPSPSVKSSTGQEPFESAADAAHDTTIPTSDRTEDLVRLSSPIEETLPPVRVPVPPPVRRSFDTGASSGESTPKLNSEKFKLEKTSLFPASLPKSAKRFETPKTPNQRTAAWHKSRPNAPDALTTPNSTSIESPHYDTPAQRLPSSRSSAELPSPHRPHLTFASSAQSSPLSAKQADRDSVKHDSRPSSVGIGSAPLILPKNPTRKLSVRRPPSLSAHTQQEATSQAGPAGPDSSSSFYTPVETSDKPSSLNYSAQNKQGIEPHFQSTQTLEHLYNAKSRITLDTLPVNAGKHLFELDWSGEDAFEKNQQELLNSLNESMRENVEELFRQKMQAKEVQDILNDSIAGCDTLFSTLNLYSMSLSGVLGDVINMEQQQAKQS</sequence>
<organism evidence="3 5">
    <name type="scientific">Schizosaccharomyces japonicus (strain yFS275 / FY16936)</name>
    <name type="common">Fission yeast</name>
    <dbReference type="NCBI Taxonomy" id="402676"/>
    <lineage>
        <taxon>Eukaryota</taxon>
        <taxon>Fungi</taxon>
        <taxon>Dikarya</taxon>
        <taxon>Ascomycota</taxon>
        <taxon>Taphrinomycotina</taxon>
        <taxon>Schizosaccharomycetes</taxon>
        <taxon>Schizosaccharomycetales</taxon>
        <taxon>Schizosaccharomycetaceae</taxon>
        <taxon>Schizosaccharomyces</taxon>
    </lineage>
</organism>
<dbReference type="PANTHER" id="PTHR16092:SF14">
    <property type="entry name" value="EXOCYST COMPLEX COMPONENT 1 ISOFORM X1"/>
    <property type="match status" value="1"/>
</dbReference>
<gene>
    <name evidence="4" type="primary">sec3</name>
    <name evidence="3" type="ORF">SJAG_02166</name>
</gene>
<dbReference type="RefSeq" id="XP_002173379.1">
    <property type="nucleotide sequence ID" value="XM_002173343.2"/>
</dbReference>
<dbReference type="AlphaFoldDB" id="B6K1Q5"/>
<dbReference type="Pfam" id="PF15278">
    <property type="entry name" value="Sec3_C_2"/>
    <property type="match status" value="1"/>
</dbReference>
<feature type="region of interest" description="Disordered" evidence="1">
    <location>
        <begin position="181"/>
        <end position="216"/>
    </location>
</feature>
<dbReference type="HOGENOM" id="CLU_444201_0_0_1"/>
<dbReference type="InterPro" id="IPR032766">
    <property type="entry name" value="Sec3_C_2"/>
</dbReference>
<feature type="compositionally biased region" description="Polar residues" evidence="1">
    <location>
        <begin position="451"/>
        <end position="490"/>
    </location>
</feature>